<proteinExistence type="inferred from homology"/>
<dbReference type="CDD" id="cd18098">
    <property type="entry name" value="SpoU-like"/>
    <property type="match status" value="1"/>
</dbReference>
<keyword evidence="2 6" id="KW-0489">Methyltransferase</keyword>
<dbReference type="GO" id="GO:0003723">
    <property type="term" value="F:RNA binding"/>
    <property type="evidence" value="ECO:0007669"/>
    <property type="project" value="InterPro"/>
</dbReference>
<dbReference type="GO" id="GO:0005829">
    <property type="term" value="C:cytosol"/>
    <property type="evidence" value="ECO:0007669"/>
    <property type="project" value="TreeGrafter"/>
</dbReference>
<evidence type="ECO:0000259" key="5">
    <source>
        <dbReference type="Pfam" id="PF00588"/>
    </source>
</evidence>
<dbReference type="InterPro" id="IPR029026">
    <property type="entry name" value="tRNA_m1G_MTases_N"/>
</dbReference>
<protein>
    <submittedName>
        <fullName evidence="6">TrmH family RNA methyltransferase</fullName>
    </submittedName>
</protein>
<feature type="domain" description="tRNA/rRNA methyltransferase SpoU type" evidence="5">
    <location>
        <begin position="34"/>
        <end position="167"/>
    </location>
</feature>
<comment type="similarity">
    <text evidence="1">Belongs to the class IV-like SAM-binding methyltransferase superfamily. RNA methyltransferase TrmH family.</text>
</comment>
<evidence type="ECO:0000256" key="1">
    <source>
        <dbReference type="ARBA" id="ARBA00007228"/>
    </source>
</evidence>
<dbReference type="InterPro" id="IPR004384">
    <property type="entry name" value="RNA_MeTrfase_TrmJ/LasT"/>
</dbReference>
<keyword evidence="4" id="KW-0949">S-adenosyl-L-methionine</keyword>
<organism evidence="6 7">
    <name type="scientific">Vibrio anguillarum</name>
    <name type="common">Listonella anguillarum</name>
    <dbReference type="NCBI Taxonomy" id="55601"/>
    <lineage>
        <taxon>Bacteria</taxon>
        <taxon>Pseudomonadati</taxon>
        <taxon>Pseudomonadota</taxon>
        <taxon>Gammaproteobacteria</taxon>
        <taxon>Vibrionales</taxon>
        <taxon>Vibrionaceae</taxon>
        <taxon>Vibrio</taxon>
    </lineage>
</organism>
<dbReference type="PANTHER" id="PTHR42786">
    <property type="entry name" value="TRNA/RRNA METHYLTRANSFERASE"/>
    <property type="match status" value="1"/>
</dbReference>
<gene>
    <name evidence="6" type="ORF">DYL72_16235</name>
</gene>
<evidence type="ECO:0000256" key="2">
    <source>
        <dbReference type="ARBA" id="ARBA00022603"/>
    </source>
</evidence>
<name>A0A7U5NDZ7_VIBAN</name>
<dbReference type="Gene3D" id="3.40.1280.10">
    <property type="match status" value="1"/>
</dbReference>
<evidence type="ECO:0000256" key="4">
    <source>
        <dbReference type="ARBA" id="ARBA00022691"/>
    </source>
</evidence>
<dbReference type="GO" id="GO:0002128">
    <property type="term" value="P:tRNA nucleoside ribose methylation"/>
    <property type="evidence" value="ECO:0007669"/>
    <property type="project" value="TreeGrafter"/>
</dbReference>
<keyword evidence="3 6" id="KW-0808">Transferase</keyword>
<dbReference type="Pfam" id="PF00588">
    <property type="entry name" value="SpoU_methylase"/>
    <property type="match status" value="1"/>
</dbReference>
<sequence>MNDLSIFFLSRQILALYCPPQIVRGFFVEREMSVIIGLCNPKSPTNVGGVMRAAGCYQACAVRYSGERYDRAVKFQTDTKNIQSKIPLTAMVEITQDLPSEMKIVCVELAEGATPLPEFIHPEKALYVFGPEDGSIPQEIVNQASEVVYIPTIGCMNLAASVNVLLYDRLAKSKLDIDHSQRILSSRDVKNRLKFKRADQPTT</sequence>
<dbReference type="Proteomes" id="UP000256923">
    <property type="component" value="Chromosome 2"/>
</dbReference>
<dbReference type="GO" id="GO:0008173">
    <property type="term" value="F:RNA methyltransferase activity"/>
    <property type="evidence" value="ECO:0007669"/>
    <property type="project" value="InterPro"/>
</dbReference>
<dbReference type="AlphaFoldDB" id="A0A7U5NDZ7"/>
<dbReference type="InterPro" id="IPR001537">
    <property type="entry name" value="SpoU_MeTrfase"/>
</dbReference>
<reference evidence="6 7" key="1">
    <citation type="submission" date="2018-12" db="EMBL/GenBank/DDBJ databases">
        <title>Characterization and Draft Genome of Vibrio anguillarum J360 Marine Pathogen Isolated from an Outbreak in Lumpfish (Cyclopterus lumpus).</title>
        <authorList>
            <person name="Vasquez J.I."/>
            <person name="Cao T."/>
            <person name="Chakraborty S."/>
            <person name="Gnanagobal H."/>
            <person name="Wescot J."/>
            <person name="Boyce D."/>
            <person name="Santander J."/>
        </authorList>
    </citation>
    <scope>NUCLEOTIDE SEQUENCE [LARGE SCALE GENOMIC DNA]</scope>
    <source>
        <strain evidence="6 7">J360</strain>
    </source>
</reference>
<evidence type="ECO:0000313" key="7">
    <source>
        <dbReference type="Proteomes" id="UP000256923"/>
    </source>
</evidence>
<evidence type="ECO:0000256" key="3">
    <source>
        <dbReference type="ARBA" id="ARBA00022679"/>
    </source>
</evidence>
<dbReference type="PANTHER" id="PTHR42786:SF6">
    <property type="entry name" value="TRNA_RRNA METHYLTRANSFERASE SPOU TYPE DOMAIN-CONTAINING PROTEIN"/>
    <property type="match status" value="1"/>
</dbReference>
<accession>A0A7U5NDZ7</accession>
<evidence type="ECO:0000313" key="6">
    <source>
        <dbReference type="EMBL" id="AZS26554.1"/>
    </source>
</evidence>
<dbReference type="SUPFAM" id="SSF75217">
    <property type="entry name" value="alpha/beta knot"/>
    <property type="match status" value="1"/>
</dbReference>
<dbReference type="EMBL" id="CP034673">
    <property type="protein sequence ID" value="AZS26554.1"/>
    <property type="molecule type" value="Genomic_DNA"/>
</dbReference>
<dbReference type="InterPro" id="IPR029028">
    <property type="entry name" value="Alpha/beta_knot_MTases"/>
</dbReference>